<keyword evidence="2" id="KW-1185">Reference proteome</keyword>
<sequence length="103" mass="11162">MPLFVGNFIMPCSVDATMPKYSAAGLPRMMLCSDGARTTISRQGAQICPPFPWQLTETMFEHDVCCAATIDVHAVDDDVSDAGLDNKWVISVPSVWLSVPTGK</sequence>
<dbReference type="EMBL" id="CM042009">
    <property type="protein sequence ID" value="KAI3789245.1"/>
    <property type="molecule type" value="Genomic_DNA"/>
</dbReference>
<gene>
    <name evidence="1" type="ORF">L2E82_02037</name>
</gene>
<dbReference type="Proteomes" id="UP001055811">
    <property type="component" value="Linkage Group LG01"/>
</dbReference>
<reference evidence="2" key="1">
    <citation type="journal article" date="2022" name="Mol. Ecol. Resour.">
        <title>The genomes of chicory, endive, great burdock and yacon provide insights into Asteraceae palaeo-polyploidization history and plant inulin production.</title>
        <authorList>
            <person name="Fan W."/>
            <person name="Wang S."/>
            <person name="Wang H."/>
            <person name="Wang A."/>
            <person name="Jiang F."/>
            <person name="Liu H."/>
            <person name="Zhao H."/>
            <person name="Xu D."/>
            <person name="Zhang Y."/>
        </authorList>
    </citation>
    <scope>NUCLEOTIDE SEQUENCE [LARGE SCALE GENOMIC DNA]</scope>
    <source>
        <strain evidence="2">cv. Punajuju</strain>
    </source>
</reference>
<reference evidence="1 2" key="2">
    <citation type="journal article" date="2022" name="Mol. Ecol. Resour.">
        <title>The genomes of chicory, endive, great burdock and yacon provide insights into Asteraceae paleo-polyploidization history and plant inulin production.</title>
        <authorList>
            <person name="Fan W."/>
            <person name="Wang S."/>
            <person name="Wang H."/>
            <person name="Wang A."/>
            <person name="Jiang F."/>
            <person name="Liu H."/>
            <person name="Zhao H."/>
            <person name="Xu D."/>
            <person name="Zhang Y."/>
        </authorList>
    </citation>
    <scope>NUCLEOTIDE SEQUENCE [LARGE SCALE GENOMIC DNA]</scope>
    <source>
        <strain evidence="2">cv. Punajuju</strain>
        <tissue evidence="1">Leaves</tissue>
    </source>
</reference>
<protein>
    <submittedName>
        <fullName evidence="1">Uncharacterized protein</fullName>
    </submittedName>
</protein>
<comment type="caution">
    <text evidence="1">The sequence shown here is derived from an EMBL/GenBank/DDBJ whole genome shotgun (WGS) entry which is preliminary data.</text>
</comment>
<accession>A0ACB9H246</accession>
<evidence type="ECO:0000313" key="2">
    <source>
        <dbReference type="Proteomes" id="UP001055811"/>
    </source>
</evidence>
<name>A0ACB9H246_CICIN</name>
<organism evidence="1 2">
    <name type="scientific">Cichorium intybus</name>
    <name type="common">Chicory</name>
    <dbReference type="NCBI Taxonomy" id="13427"/>
    <lineage>
        <taxon>Eukaryota</taxon>
        <taxon>Viridiplantae</taxon>
        <taxon>Streptophyta</taxon>
        <taxon>Embryophyta</taxon>
        <taxon>Tracheophyta</taxon>
        <taxon>Spermatophyta</taxon>
        <taxon>Magnoliopsida</taxon>
        <taxon>eudicotyledons</taxon>
        <taxon>Gunneridae</taxon>
        <taxon>Pentapetalae</taxon>
        <taxon>asterids</taxon>
        <taxon>campanulids</taxon>
        <taxon>Asterales</taxon>
        <taxon>Asteraceae</taxon>
        <taxon>Cichorioideae</taxon>
        <taxon>Cichorieae</taxon>
        <taxon>Cichoriinae</taxon>
        <taxon>Cichorium</taxon>
    </lineage>
</organism>
<proteinExistence type="predicted"/>
<evidence type="ECO:0000313" key="1">
    <source>
        <dbReference type="EMBL" id="KAI3789245.1"/>
    </source>
</evidence>